<accession>A0AAE0YHM5</accession>
<dbReference type="AlphaFoldDB" id="A0AAE0YHM5"/>
<organism evidence="1 2">
    <name type="scientific">Elysia crispata</name>
    <name type="common">lettuce slug</name>
    <dbReference type="NCBI Taxonomy" id="231223"/>
    <lineage>
        <taxon>Eukaryota</taxon>
        <taxon>Metazoa</taxon>
        <taxon>Spiralia</taxon>
        <taxon>Lophotrochozoa</taxon>
        <taxon>Mollusca</taxon>
        <taxon>Gastropoda</taxon>
        <taxon>Heterobranchia</taxon>
        <taxon>Euthyneura</taxon>
        <taxon>Panpulmonata</taxon>
        <taxon>Sacoglossa</taxon>
        <taxon>Placobranchoidea</taxon>
        <taxon>Plakobranchidae</taxon>
        <taxon>Elysia</taxon>
    </lineage>
</organism>
<evidence type="ECO:0000313" key="1">
    <source>
        <dbReference type="EMBL" id="KAK3746185.1"/>
    </source>
</evidence>
<dbReference type="EMBL" id="JAWDGP010006162">
    <property type="protein sequence ID" value="KAK3746185.1"/>
    <property type="molecule type" value="Genomic_DNA"/>
</dbReference>
<comment type="caution">
    <text evidence="1">The sequence shown here is derived from an EMBL/GenBank/DDBJ whole genome shotgun (WGS) entry which is preliminary data.</text>
</comment>
<reference evidence="1" key="1">
    <citation type="journal article" date="2023" name="G3 (Bethesda)">
        <title>A reference genome for the long-term kleptoplast-retaining sea slug Elysia crispata morphotype clarki.</title>
        <authorList>
            <person name="Eastman K.E."/>
            <person name="Pendleton A.L."/>
            <person name="Shaikh M.A."/>
            <person name="Suttiyut T."/>
            <person name="Ogas R."/>
            <person name="Tomko P."/>
            <person name="Gavelis G."/>
            <person name="Widhalm J.R."/>
            <person name="Wisecaver J.H."/>
        </authorList>
    </citation>
    <scope>NUCLEOTIDE SEQUENCE</scope>
    <source>
        <strain evidence="1">ECLA1</strain>
    </source>
</reference>
<keyword evidence="2" id="KW-1185">Reference proteome</keyword>
<gene>
    <name evidence="1" type="ORF">RRG08_014659</name>
</gene>
<protein>
    <submittedName>
        <fullName evidence="1">Uncharacterized protein</fullName>
    </submittedName>
</protein>
<evidence type="ECO:0000313" key="2">
    <source>
        <dbReference type="Proteomes" id="UP001283361"/>
    </source>
</evidence>
<dbReference type="Proteomes" id="UP001283361">
    <property type="component" value="Unassembled WGS sequence"/>
</dbReference>
<sequence>MITASCVADTFHVRTTRSDTPVLHAGLTAGVTCRKGGGGACLFSVRVNNAICVPGEIEVSFNLLVTLWSTQGQRVWGSNLRASEARPSFLFIESCLRVGGDGRDLLHPDWTDMDWLIRRLHNDSDVVRSSKDEKLYKISSDRSPKQASSCFPREITLKMASECDAY</sequence>
<name>A0AAE0YHM5_9GAST</name>
<proteinExistence type="predicted"/>